<feature type="transmembrane region" description="Helical" evidence="1">
    <location>
        <begin position="71"/>
        <end position="92"/>
    </location>
</feature>
<evidence type="ECO:0000313" key="2">
    <source>
        <dbReference type="EMBL" id="ATX71597.1"/>
    </source>
</evidence>
<evidence type="ECO:0000313" key="3">
    <source>
        <dbReference type="Proteomes" id="UP000231179"/>
    </source>
</evidence>
<sequence>MNKDRKVMLIIALLLNLIMPTIFLLLTIWFFISSVSSEMMLLPLLTLVPTICYLPLIAYNIKIFRDDSPHLIFGILVIIVGNFIAGILILIMPSTTRGGTAPEQSVPLEELELEVDLD</sequence>
<organism evidence="2 3">
    <name type="scientific">Spiroplasma clarkii</name>
    <dbReference type="NCBI Taxonomy" id="2139"/>
    <lineage>
        <taxon>Bacteria</taxon>
        <taxon>Bacillati</taxon>
        <taxon>Mycoplasmatota</taxon>
        <taxon>Mollicutes</taxon>
        <taxon>Entomoplasmatales</taxon>
        <taxon>Spiroplasmataceae</taxon>
        <taxon>Spiroplasma</taxon>
    </lineage>
</organism>
<protein>
    <submittedName>
        <fullName evidence="2">Uncharacterized protein</fullName>
    </submittedName>
</protein>
<dbReference type="RefSeq" id="WP_100255127.1">
    <property type="nucleotide sequence ID" value="NZ_CP015819.1"/>
</dbReference>
<feature type="transmembrane region" description="Helical" evidence="1">
    <location>
        <begin position="39"/>
        <end position="59"/>
    </location>
</feature>
<keyword evidence="1" id="KW-1133">Transmembrane helix</keyword>
<dbReference type="Proteomes" id="UP000231179">
    <property type="component" value="Chromosome"/>
</dbReference>
<name>A0A1Y0L3M9_9MOLU</name>
<dbReference type="KEGG" id="scla:SCLARK_001850"/>
<accession>A0A1Y0L3M9</accession>
<keyword evidence="3" id="KW-1185">Reference proteome</keyword>
<dbReference type="EMBL" id="CP024870">
    <property type="protein sequence ID" value="ATX71597.1"/>
    <property type="molecule type" value="Genomic_DNA"/>
</dbReference>
<dbReference type="AlphaFoldDB" id="A0A1Y0L3M9"/>
<feature type="transmembrane region" description="Helical" evidence="1">
    <location>
        <begin position="7"/>
        <end position="33"/>
    </location>
</feature>
<reference evidence="2 3" key="1">
    <citation type="submission" date="2017-11" db="EMBL/GenBank/DDBJ databases">
        <title>Complete genome sequence of Spiroplasma clarkii CN-5 (DSM 19994).</title>
        <authorList>
            <person name="Tsai Y.-M."/>
            <person name="Chang A."/>
            <person name="Lo W.-S."/>
            <person name="Kuo C.-H."/>
        </authorList>
    </citation>
    <scope>NUCLEOTIDE SEQUENCE [LARGE SCALE GENOMIC DNA]</scope>
    <source>
        <strain evidence="2 3">CN-5</strain>
    </source>
</reference>
<keyword evidence="1" id="KW-0472">Membrane</keyword>
<proteinExistence type="predicted"/>
<evidence type="ECO:0000256" key="1">
    <source>
        <dbReference type="SAM" id="Phobius"/>
    </source>
</evidence>
<keyword evidence="1" id="KW-0812">Transmembrane</keyword>
<gene>
    <name evidence="2" type="ORF">SCLAR_v1c12990</name>
</gene>